<dbReference type="PANTHER" id="PTHR42920">
    <property type="entry name" value="OS03G0707200 PROTEIN-RELATED"/>
    <property type="match status" value="1"/>
</dbReference>
<proteinExistence type="predicted"/>
<evidence type="ECO:0000259" key="7">
    <source>
        <dbReference type="Pfam" id="PF00892"/>
    </source>
</evidence>
<feature type="transmembrane region" description="Helical" evidence="6">
    <location>
        <begin position="155"/>
        <end position="175"/>
    </location>
</feature>
<dbReference type="RefSeq" id="WP_377212233.1">
    <property type="nucleotide sequence ID" value="NZ_JBHTJV010000005.1"/>
</dbReference>
<name>A0ABW3FJQ4_9HYPH</name>
<feature type="transmembrane region" description="Helical" evidence="6">
    <location>
        <begin position="126"/>
        <end position="143"/>
    </location>
</feature>
<feature type="transmembrane region" description="Helical" evidence="6">
    <location>
        <begin position="226"/>
        <end position="244"/>
    </location>
</feature>
<reference evidence="9" key="1">
    <citation type="journal article" date="2019" name="Int. J. Syst. Evol. Microbiol.">
        <title>The Global Catalogue of Microorganisms (GCM) 10K type strain sequencing project: providing services to taxonomists for standard genome sequencing and annotation.</title>
        <authorList>
            <consortium name="The Broad Institute Genomics Platform"/>
            <consortium name="The Broad Institute Genome Sequencing Center for Infectious Disease"/>
            <person name="Wu L."/>
            <person name="Ma J."/>
        </authorList>
    </citation>
    <scope>NUCLEOTIDE SEQUENCE [LARGE SCALE GENOMIC DNA]</scope>
    <source>
        <strain evidence="9">CCUG 60023</strain>
    </source>
</reference>
<sequence>MHRSIANSLLLLAGLVWGLGFVAQASAMDDIGPFQFVAFRFILATIIVAPFAFMEGRKERARGIAQLHTRDWSAMVTLGLVFFAMMILQQIGLLATSVTNAGMLTGLYVIFTPILALMLWKQAQPIFLWPAALLAFFGIWLLGGGGMSNFTWGDAVVIAAALLAAFQVILVGTIGMRIGRPVLIACAQFAVTGIVAFVGFLLVRGFDWSYEPAFSVATLIAAGPEILYAAAFAGGLAFTLQAIAQRHTGSGDAAILLSSEALFAALGGAILLGERLDWLGYLGCLCLFTAIVAVSWLSAKAEEKQLAAKT</sequence>
<comment type="subcellular location">
    <subcellularLocation>
        <location evidence="1">Cell membrane</location>
        <topology evidence="1">Multi-pass membrane protein</topology>
    </subcellularLocation>
</comment>
<gene>
    <name evidence="8" type="ORF">ACFQ14_08165</name>
</gene>
<feature type="transmembrane region" description="Helical" evidence="6">
    <location>
        <begin position="75"/>
        <end position="95"/>
    </location>
</feature>
<feature type="transmembrane region" description="Helical" evidence="6">
    <location>
        <begin position="101"/>
        <end position="119"/>
    </location>
</feature>
<keyword evidence="2" id="KW-1003">Cell membrane</keyword>
<dbReference type="PANTHER" id="PTHR42920:SF5">
    <property type="entry name" value="EAMA DOMAIN-CONTAINING PROTEIN"/>
    <property type="match status" value="1"/>
</dbReference>
<dbReference type="SUPFAM" id="SSF103481">
    <property type="entry name" value="Multidrug resistance efflux transporter EmrE"/>
    <property type="match status" value="2"/>
</dbReference>
<dbReference type="InterPro" id="IPR051258">
    <property type="entry name" value="Diverse_Substrate_Transporter"/>
</dbReference>
<evidence type="ECO:0000256" key="6">
    <source>
        <dbReference type="SAM" id="Phobius"/>
    </source>
</evidence>
<feature type="transmembrane region" description="Helical" evidence="6">
    <location>
        <begin position="278"/>
        <end position="299"/>
    </location>
</feature>
<dbReference type="Pfam" id="PF00892">
    <property type="entry name" value="EamA"/>
    <property type="match status" value="2"/>
</dbReference>
<feature type="domain" description="EamA" evidence="7">
    <location>
        <begin position="152"/>
        <end position="295"/>
    </location>
</feature>
<accession>A0ABW3FJQ4</accession>
<dbReference type="EMBL" id="JBHTJV010000005">
    <property type="protein sequence ID" value="MFD0916377.1"/>
    <property type="molecule type" value="Genomic_DNA"/>
</dbReference>
<evidence type="ECO:0000256" key="2">
    <source>
        <dbReference type="ARBA" id="ARBA00022475"/>
    </source>
</evidence>
<keyword evidence="4 6" id="KW-1133">Transmembrane helix</keyword>
<evidence type="ECO:0000256" key="1">
    <source>
        <dbReference type="ARBA" id="ARBA00004651"/>
    </source>
</evidence>
<evidence type="ECO:0000313" key="8">
    <source>
        <dbReference type="EMBL" id="MFD0916377.1"/>
    </source>
</evidence>
<dbReference type="Proteomes" id="UP001597101">
    <property type="component" value="Unassembled WGS sequence"/>
</dbReference>
<dbReference type="InterPro" id="IPR037185">
    <property type="entry name" value="EmrE-like"/>
</dbReference>
<feature type="transmembrane region" description="Helical" evidence="6">
    <location>
        <begin position="182"/>
        <end position="206"/>
    </location>
</feature>
<feature type="transmembrane region" description="Helical" evidence="6">
    <location>
        <begin position="253"/>
        <end position="272"/>
    </location>
</feature>
<comment type="caution">
    <text evidence="8">The sequence shown here is derived from an EMBL/GenBank/DDBJ whole genome shotgun (WGS) entry which is preliminary data.</text>
</comment>
<organism evidence="8 9">
    <name type="scientific">Pseudahrensia aquimaris</name>
    <dbReference type="NCBI Taxonomy" id="744461"/>
    <lineage>
        <taxon>Bacteria</taxon>
        <taxon>Pseudomonadati</taxon>
        <taxon>Pseudomonadota</taxon>
        <taxon>Alphaproteobacteria</taxon>
        <taxon>Hyphomicrobiales</taxon>
        <taxon>Ahrensiaceae</taxon>
        <taxon>Pseudahrensia</taxon>
    </lineage>
</organism>
<protein>
    <submittedName>
        <fullName evidence="8">DMT family transporter</fullName>
    </submittedName>
</protein>
<evidence type="ECO:0000256" key="4">
    <source>
        <dbReference type="ARBA" id="ARBA00022989"/>
    </source>
</evidence>
<evidence type="ECO:0000313" key="9">
    <source>
        <dbReference type="Proteomes" id="UP001597101"/>
    </source>
</evidence>
<keyword evidence="3 6" id="KW-0812">Transmembrane</keyword>
<keyword evidence="9" id="KW-1185">Reference proteome</keyword>
<dbReference type="InterPro" id="IPR000620">
    <property type="entry name" value="EamA_dom"/>
</dbReference>
<feature type="transmembrane region" description="Helical" evidence="6">
    <location>
        <begin position="37"/>
        <end position="54"/>
    </location>
</feature>
<feature type="domain" description="EamA" evidence="7">
    <location>
        <begin position="6"/>
        <end position="142"/>
    </location>
</feature>
<evidence type="ECO:0000256" key="3">
    <source>
        <dbReference type="ARBA" id="ARBA00022692"/>
    </source>
</evidence>
<evidence type="ECO:0000256" key="5">
    <source>
        <dbReference type="ARBA" id="ARBA00023136"/>
    </source>
</evidence>
<keyword evidence="5 6" id="KW-0472">Membrane</keyword>